<dbReference type="Proteomes" id="UP000559256">
    <property type="component" value="Unassembled WGS sequence"/>
</dbReference>
<dbReference type="EMBL" id="JAACJM010000198">
    <property type="protein sequence ID" value="KAF5338217.1"/>
    <property type="molecule type" value="Genomic_DNA"/>
</dbReference>
<protein>
    <submittedName>
        <fullName evidence="1">Uncharacterized protein</fullName>
    </submittedName>
</protein>
<dbReference type="Gene3D" id="3.40.50.11350">
    <property type="match status" value="1"/>
</dbReference>
<gene>
    <name evidence="1" type="ORF">D9758_012827</name>
</gene>
<reference evidence="1 2" key="1">
    <citation type="journal article" date="2020" name="ISME J.">
        <title>Uncovering the hidden diversity of litter-decomposition mechanisms in mushroom-forming fungi.</title>
        <authorList>
            <person name="Floudas D."/>
            <person name="Bentzer J."/>
            <person name="Ahren D."/>
            <person name="Johansson T."/>
            <person name="Persson P."/>
            <person name="Tunlid A."/>
        </authorList>
    </citation>
    <scope>NUCLEOTIDE SEQUENCE [LARGE SCALE GENOMIC DNA]</scope>
    <source>
        <strain evidence="1 2">CBS 291.85</strain>
    </source>
</reference>
<dbReference type="AlphaFoldDB" id="A0A8H5FIV6"/>
<name>A0A8H5FIV6_9AGAR</name>
<keyword evidence="2" id="KW-1185">Reference proteome</keyword>
<evidence type="ECO:0000313" key="2">
    <source>
        <dbReference type="Proteomes" id="UP000559256"/>
    </source>
</evidence>
<accession>A0A8H5FIV6</accession>
<dbReference type="OrthoDB" id="2559662at2759"/>
<comment type="caution">
    <text evidence="1">The sequence shown here is derived from an EMBL/GenBank/DDBJ whole genome shotgun (WGS) entry which is preliminary data.</text>
</comment>
<evidence type="ECO:0000313" key="1">
    <source>
        <dbReference type="EMBL" id="KAF5338217.1"/>
    </source>
</evidence>
<proteinExistence type="predicted"/>
<sequence length="278" mass="31640">MKLLLEKAYYHWPRAQFLDNPPRTPLPALIAGPTASGFWEPHDPAPRSVSSSYFDLVCPPKMHYTIGVLTVKDSMGVRWSSSNRIFNTWREILLKSPKQCIEIVSPTGGKIDNYPQCGSDRILSLWESFSKSPTSRLLRTSPIVESAVARNEYIIHSIGPVPKSSPSKPKPVSINPYDRMMAVHIRRGDFAKACYDLATWNSTFYSWNLLPFLPDKFVPLPGGAWGRNTKENTEVYVERCLPSLETIVQKARDSKRDYVAAGRICIRVAGMEKYWRWM</sequence>
<organism evidence="1 2">
    <name type="scientific">Tetrapyrgos nigripes</name>
    <dbReference type="NCBI Taxonomy" id="182062"/>
    <lineage>
        <taxon>Eukaryota</taxon>
        <taxon>Fungi</taxon>
        <taxon>Dikarya</taxon>
        <taxon>Basidiomycota</taxon>
        <taxon>Agaricomycotina</taxon>
        <taxon>Agaricomycetes</taxon>
        <taxon>Agaricomycetidae</taxon>
        <taxon>Agaricales</taxon>
        <taxon>Marasmiineae</taxon>
        <taxon>Marasmiaceae</taxon>
        <taxon>Tetrapyrgos</taxon>
    </lineage>
</organism>